<gene>
    <name evidence="2" type="ORF">Q4521_21215</name>
</gene>
<sequence>PSDAVVLFDGSNLEEWINSKDKSTPSWILNKDDKSMTIQRGQDQKNATIQTKKSFGSVQLHIEWKSPTKINGKGQQRGNSGVFLQGRYEIQILDNNNNDT</sequence>
<dbReference type="AlphaFoldDB" id="A0AAW7XDT9"/>
<feature type="non-terminal residue" evidence="2">
    <location>
        <position position="1"/>
    </location>
</feature>
<dbReference type="GO" id="GO:0016787">
    <property type="term" value="F:hydrolase activity"/>
    <property type="evidence" value="ECO:0007669"/>
    <property type="project" value="InterPro"/>
</dbReference>
<dbReference type="Pfam" id="PF06439">
    <property type="entry name" value="3keto-disac_hyd"/>
    <property type="match status" value="1"/>
</dbReference>
<dbReference type="Proteomes" id="UP001169760">
    <property type="component" value="Unassembled WGS sequence"/>
</dbReference>
<feature type="non-terminal residue" evidence="2">
    <location>
        <position position="100"/>
    </location>
</feature>
<dbReference type="InterPro" id="IPR010496">
    <property type="entry name" value="AL/BT2_dom"/>
</dbReference>
<dbReference type="Gene3D" id="2.60.120.560">
    <property type="entry name" value="Exo-inulinase, domain 1"/>
    <property type="match status" value="1"/>
</dbReference>
<accession>A0AAW7XDT9</accession>
<reference evidence="2" key="1">
    <citation type="submission" date="2023-07" db="EMBL/GenBank/DDBJ databases">
        <title>Genome content predicts the carbon catabolic preferences of heterotrophic bacteria.</title>
        <authorList>
            <person name="Gralka M."/>
        </authorList>
    </citation>
    <scope>NUCLEOTIDE SEQUENCE</scope>
    <source>
        <strain evidence="2">I3M17_2</strain>
    </source>
</reference>
<organism evidence="2 3">
    <name type="scientific">Saccharophagus degradans</name>
    <dbReference type="NCBI Taxonomy" id="86304"/>
    <lineage>
        <taxon>Bacteria</taxon>
        <taxon>Pseudomonadati</taxon>
        <taxon>Pseudomonadota</taxon>
        <taxon>Gammaproteobacteria</taxon>
        <taxon>Cellvibrionales</taxon>
        <taxon>Cellvibrionaceae</taxon>
        <taxon>Saccharophagus</taxon>
    </lineage>
</organism>
<protein>
    <submittedName>
        <fullName evidence="2">DUF1080 domain-containing protein</fullName>
    </submittedName>
</protein>
<dbReference type="EMBL" id="JAUOPB010000139">
    <property type="protein sequence ID" value="MDO6425017.1"/>
    <property type="molecule type" value="Genomic_DNA"/>
</dbReference>
<evidence type="ECO:0000313" key="3">
    <source>
        <dbReference type="Proteomes" id="UP001169760"/>
    </source>
</evidence>
<feature type="domain" description="3-keto-alpha-glucoside-1,2-lyase/3-keto-2-hydroxy-glucal hydratase" evidence="1">
    <location>
        <begin position="4"/>
        <end position="98"/>
    </location>
</feature>
<evidence type="ECO:0000259" key="1">
    <source>
        <dbReference type="Pfam" id="PF06439"/>
    </source>
</evidence>
<name>A0AAW7XDT9_9GAMM</name>
<proteinExistence type="predicted"/>
<evidence type="ECO:0000313" key="2">
    <source>
        <dbReference type="EMBL" id="MDO6425017.1"/>
    </source>
</evidence>
<comment type="caution">
    <text evidence="2">The sequence shown here is derived from an EMBL/GenBank/DDBJ whole genome shotgun (WGS) entry which is preliminary data.</text>
</comment>